<feature type="binding site" evidence="3">
    <location>
        <position position="196"/>
    </location>
    <ligand>
        <name>substrate</name>
    </ligand>
</feature>
<feature type="binding site" evidence="3">
    <location>
        <begin position="214"/>
        <end position="215"/>
    </location>
    <ligand>
        <name>substrate</name>
    </ligand>
</feature>
<feature type="binding site" evidence="3">
    <location>
        <begin position="224"/>
        <end position="225"/>
    </location>
    <ligand>
        <name>substrate</name>
    </ligand>
</feature>
<evidence type="ECO:0000256" key="3">
    <source>
        <dbReference type="HAMAP-Rule" id="MF_00197"/>
    </source>
</evidence>
<feature type="binding site" evidence="3">
    <location>
        <begin position="76"/>
        <end position="77"/>
    </location>
    <ligand>
        <name>substrate</name>
    </ligand>
</feature>
<feature type="site" description="Could be important to modulate the pK values of the two catalytic cysteine residues" evidence="3">
    <location>
        <position position="214"/>
    </location>
</feature>
<keyword evidence="2 3" id="KW-0413">Isomerase</keyword>
<feature type="site" description="Could be important to modulate the pK values of the two catalytic cysteine residues" evidence="3">
    <location>
        <position position="165"/>
    </location>
</feature>
<comment type="similarity">
    <text evidence="1 3">Belongs to the diaminopimelate epimerase family.</text>
</comment>
<dbReference type="EMBL" id="CP110820">
    <property type="protein sequence ID" value="WPX96311.1"/>
    <property type="molecule type" value="Genomic_DNA"/>
</dbReference>
<comment type="caution">
    <text evidence="3">Lacks conserved residue(s) required for the propagation of feature annotation.</text>
</comment>
<dbReference type="Gene3D" id="3.10.310.10">
    <property type="entry name" value="Diaminopimelate Epimerase, Chain A, domain 1"/>
    <property type="match status" value="2"/>
</dbReference>
<comment type="function">
    <text evidence="3">Catalyzes the stereoinversion of LL-2,6-diaminopimelate (L,L-DAP) to meso-diaminopimelate (meso-DAP), a precursor of L-lysine and an essential component of the bacterial peptidoglycan.</text>
</comment>
<dbReference type="EC" id="5.1.1.7" evidence="3 4"/>
<name>A0ABZ0UJM9_9RICK</name>
<dbReference type="NCBIfam" id="TIGR00652">
    <property type="entry name" value="DapF"/>
    <property type="match status" value="1"/>
</dbReference>
<accession>A0ABZ0UJM9</accession>
<evidence type="ECO:0000256" key="2">
    <source>
        <dbReference type="ARBA" id="ARBA00023235"/>
    </source>
</evidence>
<dbReference type="Proteomes" id="UP001327219">
    <property type="component" value="Chromosome"/>
</dbReference>
<comment type="subunit">
    <text evidence="3">Homodimer.</text>
</comment>
<comment type="subcellular location">
    <subcellularLocation>
        <location evidence="3">Cytoplasm</location>
    </subcellularLocation>
</comment>
<dbReference type="Pfam" id="PF01678">
    <property type="entry name" value="DAP_epimerase"/>
    <property type="match status" value="2"/>
</dbReference>
<dbReference type="HAMAP" id="MF_00197">
    <property type="entry name" value="DAP_epimerase"/>
    <property type="match status" value="1"/>
</dbReference>
<reference evidence="5 6" key="1">
    <citation type="submission" date="2022-11" db="EMBL/GenBank/DDBJ databases">
        <title>Host association and intracellularity evolved multiple times independently in the Rickettsiales.</title>
        <authorList>
            <person name="Castelli M."/>
            <person name="Nardi T."/>
            <person name="Gammuto L."/>
            <person name="Bellinzona G."/>
            <person name="Sabaneyeva E."/>
            <person name="Potekhin A."/>
            <person name="Serra V."/>
            <person name="Petroni G."/>
            <person name="Sassera D."/>
        </authorList>
    </citation>
    <scope>NUCLEOTIDE SEQUENCE [LARGE SCALE GENOMIC DNA]</scope>
    <source>
        <strain evidence="5 6">NDG2</strain>
    </source>
</reference>
<evidence type="ECO:0000256" key="4">
    <source>
        <dbReference type="NCBIfam" id="TIGR00652"/>
    </source>
</evidence>
<protein>
    <recommendedName>
        <fullName evidence="3 4">Diaminopimelate epimerase</fullName>
        <shortName evidence="3">DAP epimerase</shortName>
        <ecNumber evidence="3 4">5.1.1.7</ecNumber>
    </recommendedName>
    <alternativeName>
        <fullName evidence="3">PLP-independent amino acid racemase</fullName>
    </alternativeName>
</protein>
<organism evidence="5 6">
    <name type="scientific">Candidatus Bandiella euplotis</name>
    <dbReference type="NCBI Taxonomy" id="1664265"/>
    <lineage>
        <taxon>Bacteria</taxon>
        <taxon>Pseudomonadati</taxon>
        <taxon>Pseudomonadota</taxon>
        <taxon>Alphaproteobacteria</taxon>
        <taxon>Rickettsiales</taxon>
        <taxon>Candidatus Midichloriaceae</taxon>
        <taxon>Candidatus Bandiella</taxon>
    </lineage>
</organism>
<dbReference type="PANTHER" id="PTHR31689:SF0">
    <property type="entry name" value="DIAMINOPIMELATE EPIMERASE"/>
    <property type="match status" value="1"/>
</dbReference>
<evidence type="ECO:0000313" key="5">
    <source>
        <dbReference type="EMBL" id="WPX96311.1"/>
    </source>
</evidence>
<keyword evidence="3" id="KW-0963">Cytoplasm</keyword>
<keyword evidence="3" id="KW-0028">Amino-acid biosynthesis</keyword>
<dbReference type="SUPFAM" id="SSF54506">
    <property type="entry name" value="Diaminopimelate epimerase-like"/>
    <property type="match status" value="2"/>
</dbReference>
<evidence type="ECO:0000313" key="6">
    <source>
        <dbReference type="Proteomes" id="UP001327219"/>
    </source>
</evidence>
<dbReference type="InterPro" id="IPR001653">
    <property type="entry name" value="DAP_epimerase_DapF"/>
</dbReference>
<feature type="binding site" evidence="3">
    <location>
        <position position="163"/>
    </location>
    <ligand>
        <name>substrate</name>
    </ligand>
</feature>
<gene>
    <name evidence="3" type="primary">dapF</name>
    <name evidence="5" type="ORF">Bandiella_00420</name>
</gene>
<dbReference type="RefSeq" id="WP_323733162.1">
    <property type="nucleotide sequence ID" value="NZ_CP110820.1"/>
</dbReference>
<feature type="binding site" evidence="3">
    <location>
        <position position="66"/>
    </location>
    <ligand>
        <name>substrate</name>
    </ligand>
</feature>
<comment type="pathway">
    <text evidence="3">Amino-acid biosynthesis; L-lysine biosynthesis via DAP pathway; DL-2,6-diaminopimelate from LL-2,6-diaminopimelate: step 1/1.</text>
</comment>
<sequence>MADFYKYHGLGNDYLVIDPRKISFGLNLHEENIRLICHRNYGIGSDGILYGPIQCKDGEIGFKIFNPDGSEAEKSGNGIRIFALYVLDQLYVNPEAFEKESPYFNLHTKGGKVCVQLIDAKTNTIKVDMGKYSFITLDGLEAINKEIKILGQSEMISCVDIGNPHCVVIKEKATEELARQLGPVLENHELFPNRTNVQIMEILDQSNIKIEIWERGAGYTLASGTSSSASSCVAHKLGFVGRSVTVHMPGGKVNVEIAKENVYLTGVATRVFKGDFAKDLKYQLISNKS</sequence>
<keyword evidence="3" id="KW-0457">Lysine biosynthesis</keyword>
<evidence type="ECO:0000256" key="1">
    <source>
        <dbReference type="ARBA" id="ARBA00010219"/>
    </source>
</evidence>
<comment type="catalytic activity">
    <reaction evidence="3">
        <text>(2S,6S)-2,6-diaminopimelate = meso-2,6-diaminopimelate</text>
        <dbReference type="Rhea" id="RHEA:15393"/>
        <dbReference type="ChEBI" id="CHEBI:57609"/>
        <dbReference type="ChEBI" id="CHEBI:57791"/>
        <dbReference type="EC" id="5.1.1.7"/>
    </reaction>
</comment>
<dbReference type="PANTHER" id="PTHR31689">
    <property type="entry name" value="DIAMINOPIMELATE EPIMERASE, CHLOROPLASTIC"/>
    <property type="match status" value="1"/>
</dbReference>
<feature type="binding site" evidence="3">
    <location>
        <position position="12"/>
    </location>
    <ligand>
        <name>substrate</name>
    </ligand>
</feature>
<keyword evidence="6" id="KW-1185">Reference proteome</keyword>
<proteinExistence type="inferred from homology"/>